<dbReference type="Proteomes" id="UP000075883">
    <property type="component" value="Unassembled WGS sequence"/>
</dbReference>
<protein>
    <recommendedName>
        <fullName evidence="4">Cathepsin propeptide inhibitor domain-containing protein</fullName>
    </recommendedName>
</protein>
<dbReference type="VEuPathDB" id="VectorBase:ACUA011191"/>
<evidence type="ECO:0000256" key="1">
    <source>
        <dbReference type="SAM" id="SignalP"/>
    </source>
</evidence>
<evidence type="ECO:0008006" key="4">
    <source>
        <dbReference type="Google" id="ProtNLM"/>
    </source>
</evidence>
<organism evidence="2 3">
    <name type="scientific">Anopheles culicifacies</name>
    <dbReference type="NCBI Taxonomy" id="139723"/>
    <lineage>
        <taxon>Eukaryota</taxon>
        <taxon>Metazoa</taxon>
        <taxon>Ecdysozoa</taxon>
        <taxon>Arthropoda</taxon>
        <taxon>Hexapoda</taxon>
        <taxon>Insecta</taxon>
        <taxon>Pterygota</taxon>
        <taxon>Neoptera</taxon>
        <taxon>Endopterygota</taxon>
        <taxon>Diptera</taxon>
        <taxon>Nematocera</taxon>
        <taxon>Culicoidea</taxon>
        <taxon>Culicidae</taxon>
        <taxon>Anophelinae</taxon>
        <taxon>Anopheles</taxon>
        <taxon>culicifacies species complex</taxon>
    </lineage>
</organism>
<dbReference type="EMBL" id="AXCM01013443">
    <property type="status" value="NOT_ANNOTATED_CDS"/>
    <property type="molecule type" value="Genomic_DNA"/>
</dbReference>
<proteinExistence type="predicted"/>
<dbReference type="AlphaFoldDB" id="A0A182M769"/>
<evidence type="ECO:0000313" key="3">
    <source>
        <dbReference type="Proteomes" id="UP000075883"/>
    </source>
</evidence>
<reference evidence="2" key="2">
    <citation type="submission" date="2020-05" db="UniProtKB">
        <authorList>
            <consortium name="EnsemblMetazoa"/>
        </authorList>
    </citation>
    <scope>IDENTIFICATION</scope>
    <source>
        <strain evidence="2">A-37</strain>
    </source>
</reference>
<feature type="chain" id="PRO_5008127951" description="Cathepsin propeptide inhibitor domain-containing protein" evidence="1">
    <location>
        <begin position="23"/>
        <end position="123"/>
    </location>
</feature>
<sequence>MKIAIGLLVFAILAVYVVDAHGKKVKLEEDTLASIDIFQGWIKIYVKVQNPKRIRTTTNNYEDDSSKMAEDNNKASMVHIANHLEDDKVGRFNSDHYKGGHNNKASIYHHVNESLNFCADYNG</sequence>
<feature type="signal peptide" evidence="1">
    <location>
        <begin position="1"/>
        <end position="22"/>
    </location>
</feature>
<evidence type="ECO:0000313" key="2">
    <source>
        <dbReference type="EnsemblMetazoa" id="ACUA011191-PA"/>
    </source>
</evidence>
<dbReference type="EnsemblMetazoa" id="ACUA011191-RA">
    <property type="protein sequence ID" value="ACUA011191-PA"/>
    <property type="gene ID" value="ACUA011191"/>
</dbReference>
<accession>A0A182M769</accession>
<name>A0A182M769_9DIPT</name>
<keyword evidence="1" id="KW-0732">Signal</keyword>
<keyword evidence="3" id="KW-1185">Reference proteome</keyword>
<reference evidence="3" key="1">
    <citation type="submission" date="2013-09" db="EMBL/GenBank/DDBJ databases">
        <title>The Genome Sequence of Anopheles culicifacies species A.</title>
        <authorList>
            <consortium name="The Broad Institute Genomics Platform"/>
            <person name="Neafsey D.E."/>
            <person name="Besansky N."/>
            <person name="Howell P."/>
            <person name="Walton C."/>
            <person name="Young S.K."/>
            <person name="Zeng Q."/>
            <person name="Gargeya S."/>
            <person name="Fitzgerald M."/>
            <person name="Haas B."/>
            <person name="Abouelleil A."/>
            <person name="Allen A.W."/>
            <person name="Alvarado L."/>
            <person name="Arachchi H.M."/>
            <person name="Berlin A.M."/>
            <person name="Chapman S.B."/>
            <person name="Gainer-Dewar J."/>
            <person name="Goldberg J."/>
            <person name="Griggs A."/>
            <person name="Gujja S."/>
            <person name="Hansen M."/>
            <person name="Howarth C."/>
            <person name="Imamovic A."/>
            <person name="Ireland A."/>
            <person name="Larimer J."/>
            <person name="McCowan C."/>
            <person name="Murphy C."/>
            <person name="Pearson M."/>
            <person name="Poon T.W."/>
            <person name="Priest M."/>
            <person name="Roberts A."/>
            <person name="Saif S."/>
            <person name="Shea T."/>
            <person name="Sisk P."/>
            <person name="Sykes S."/>
            <person name="Wortman J."/>
            <person name="Nusbaum C."/>
            <person name="Birren B."/>
        </authorList>
    </citation>
    <scope>NUCLEOTIDE SEQUENCE [LARGE SCALE GENOMIC DNA]</scope>
    <source>
        <strain evidence="3">A-37</strain>
    </source>
</reference>